<sequence>MANKTTLVVGASPKTERYSNMALHMLKEYGHEVLGVHPTLDDIDGIPCKRRIEEVDQPIHTVTLYVSPQRSESMQDALVALRPRRVIFNPGAECEPLKTRLQQEGIHCEEACTMVLLKTGQY</sequence>
<dbReference type="InterPro" id="IPR003781">
    <property type="entry name" value="CoA-bd"/>
</dbReference>
<gene>
    <name evidence="2" type="ORF">DPF_2062</name>
</gene>
<dbReference type="Proteomes" id="UP000095200">
    <property type="component" value="Unassembled WGS sequence"/>
</dbReference>
<comment type="caution">
    <text evidence="2">The sequence shown here is derived from an EMBL/GenBank/DDBJ whole genome shotgun (WGS) entry which is preliminary data.</text>
</comment>
<reference evidence="3" key="1">
    <citation type="submission" date="2016-06" db="EMBL/GenBank/DDBJ databases">
        <title>Draft genome sequence of Desulfoplanes formicivorans strain Pf12B.</title>
        <authorList>
            <person name="Watanabe M."/>
            <person name="Kojima H."/>
            <person name="Fukui M."/>
        </authorList>
    </citation>
    <scope>NUCLEOTIDE SEQUENCE [LARGE SCALE GENOMIC DNA]</scope>
    <source>
        <strain evidence="3">Pf12B</strain>
    </source>
</reference>
<protein>
    <submittedName>
        <fullName evidence="2">CoA-binding protein</fullName>
    </submittedName>
</protein>
<dbReference type="SUPFAM" id="SSF51735">
    <property type="entry name" value="NAD(P)-binding Rossmann-fold domains"/>
    <property type="match status" value="1"/>
</dbReference>
<evidence type="ECO:0000259" key="1">
    <source>
        <dbReference type="Pfam" id="PF13380"/>
    </source>
</evidence>
<dbReference type="OrthoDB" id="9804695at2"/>
<dbReference type="AlphaFoldDB" id="A0A194AKW6"/>
<dbReference type="Pfam" id="PF13380">
    <property type="entry name" value="CoA_binding_2"/>
    <property type="match status" value="1"/>
</dbReference>
<accession>A0A194AKW6</accession>
<evidence type="ECO:0000313" key="3">
    <source>
        <dbReference type="Proteomes" id="UP000095200"/>
    </source>
</evidence>
<organism evidence="2 3">
    <name type="scientific">Desulfoplanes formicivorans</name>
    <dbReference type="NCBI Taxonomy" id="1592317"/>
    <lineage>
        <taxon>Bacteria</taxon>
        <taxon>Pseudomonadati</taxon>
        <taxon>Thermodesulfobacteriota</taxon>
        <taxon>Desulfovibrionia</taxon>
        <taxon>Desulfovibrionales</taxon>
        <taxon>Desulfoplanaceae</taxon>
        <taxon>Desulfoplanes</taxon>
    </lineage>
</organism>
<dbReference type="Gene3D" id="3.40.50.720">
    <property type="entry name" value="NAD(P)-binding Rossmann-like Domain"/>
    <property type="match status" value="1"/>
</dbReference>
<dbReference type="EMBL" id="BDFE01000017">
    <property type="protein sequence ID" value="GAU09339.1"/>
    <property type="molecule type" value="Genomic_DNA"/>
</dbReference>
<keyword evidence="3" id="KW-1185">Reference proteome</keyword>
<evidence type="ECO:0000313" key="2">
    <source>
        <dbReference type="EMBL" id="GAU09339.1"/>
    </source>
</evidence>
<dbReference type="STRING" id="1592317.DPF_2062"/>
<feature type="domain" description="CoA-binding" evidence="1">
    <location>
        <begin position="4"/>
        <end position="117"/>
    </location>
</feature>
<name>A0A194AKW6_9BACT</name>
<dbReference type="RefSeq" id="WP_069859583.1">
    <property type="nucleotide sequence ID" value="NZ_BDFE01000017.1"/>
</dbReference>
<dbReference type="InterPro" id="IPR036291">
    <property type="entry name" value="NAD(P)-bd_dom_sf"/>
</dbReference>
<proteinExistence type="predicted"/>